<dbReference type="Proteomes" id="UP000321805">
    <property type="component" value="Chromosome"/>
</dbReference>
<dbReference type="KEGG" id="bsol:FSW04_16235"/>
<keyword evidence="2" id="KW-1185">Reference proteome</keyword>
<dbReference type="AlphaFoldDB" id="A0A5B8U832"/>
<name>A0A5B8U832_9ACTN</name>
<accession>A0A5B8U832</accession>
<gene>
    <name evidence="1" type="ORF">FSW04_16235</name>
</gene>
<evidence type="ECO:0000313" key="2">
    <source>
        <dbReference type="Proteomes" id="UP000321805"/>
    </source>
</evidence>
<evidence type="ECO:0000313" key="1">
    <source>
        <dbReference type="EMBL" id="QEC48968.1"/>
    </source>
</evidence>
<dbReference type="EMBL" id="CP042430">
    <property type="protein sequence ID" value="QEC48968.1"/>
    <property type="molecule type" value="Genomic_DNA"/>
</dbReference>
<proteinExistence type="predicted"/>
<organism evidence="1 2">
    <name type="scientific">Baekduia soli</name>
    <dbReference type="NCBI Taxonomy" id="496014"/>
    <lineage>
        <taxon>Bacteria</taxon>
        <taxon>Bacillati</taxon>
        <taxon>Actinomycetota</taxon>
        <taxon>Thermoleophilia</taxon>
        <taxon>Solirubrobacterales</taxon>
        <taxon>Baekduiaceae</taxon>
        <taxon>Baekduia</taxon>
    </lineage>
</organism>
<protein>
    <submittedName>
        <fullName evidence="1">Uncharacterized protein</fullName>
    </submittedName>
</protein>
<dbReference type="RefSeq" id="WP_146921098.1">
    <property type="nucleotide sequence ID" value="NZ_CP042430.1"/>
</dbReference>
<sequence length="125" mass="13756">MTALELVRTRLAESRTAGLPFEVAWPIALHGVDAAWGPVLEDTADEWRAAFENRPPNCRLLALRSIGEDPDRSQPVDGECEHCGRPLPAPAVRGPRRRYCTARCRRDAHVLRSGVAAAHGRRIAA</sequence>
<reference evidence="1 2" key="1">
    <citation type="journal article" date="2018" name="J. Microbiol.">
        <title>Baekduia soli gen. nov., sp. nov., a novel bacterium isolated from the soil of Baekdu Mountain and proposal of a novel family name, Baekduiaceae fam. nov.</title>
        <authorList>
            <person name="An D.S."/>
            <person name="Siddiqi M.Z."/>
            <person name="Kim K.H."/>
            <person name="Yu H.S."/>
            <person name="Im W.T."/>
        </authorList>
    </citation>
    <scope>NUCLEOTIDE SEQUENCE [LARGE SCALE GENOMIC DNA]</scope>
    <source>
        <strain evidence="1 2">BR7-21</strain>
    </source>
</reference>